<feature type="region of interest" description="Disordered" evidence="2">
    <location>
        <begin position="88"/>
        <end position="107"/>
    </location>
</feature>
<evidence type="ECO:0008006" key="4">
    <source>
        <dbReference type="Google" id="ProtNLM"/>
    </source>
</evidence>
<dbReference type="PANTHER" id="PTHR21531:SF0">
    <property type="entry name" value="PROTEIN LTV1 HOMOLOG"/>
    <property type="match status" value="1"/>
</dbReference>
<feature type="compositionally biased region" description="Basic and acidic residues" evidence="2">
    <location>
        <begin position="283"/>
        <end position="293"/>
    </location>
</feature>
<dbReference type="GO" id="GO:0030688">
    <property type="term" value="C:preribosome, small subunit precursor"/>
    <property type="evidence" value="ECO:0007669"/>
    <property type="project" value="TreeGrafter"/>
</dbReference>
<organism evidence="3">
    <name type="scientific">Octactis speculum</name>
    <dbReference type="NCBI Taxonomy" id="3111310"/>
    <lineage>
        <taxon>Eukaryota</taxon>
        <taxon>Sar</taxon>
        <taxon>Stramenopiles</taxon>
        <taxon>Ochrophyta</taxon>
        <taxon>Dictyochophyceae</taxon>
        <taxon>Dictyochales</taxon>
        <taxon>Dictyochaceae</taxon>
        <taxon>Octactis</taxon>
    </lineage>
</organism>
<dbReference type="GO" id="GO:0000056">
    <property type="term" value="P:ribosomal small subunit export from nucleus"/>
    <property type="evidence" value="ECO:0007669"/>
    <property type="project" value="TreeGrafter"/>
</dbReference>
<accession>A0A7S2GYY7</accession>
<feature type="compositionally biased region" description="Basic and acidic residues" evidence="2">
    <location>
        <begin position="331"/>
        <end position="370"/>
    </location>
</feature>
<feature type="compositionally biased region" description="Basic and acidic residues" evidence="2">
    <location>
        <begin position="261"/>
        <end position="270"/>
    </location>
</feature>
<feature type="compositionally biased region" description="Polar residues" evidence="2">
    <location>
        <begin position="251"/>
        <end position="260"/>
    </location>
</feature>
<dbReference type="GO" id="GO:0042274">
    <property type="term" value="P:ribosomal small subunit biogenesis"/>
    <property type="evidence" value="ECO:0007669"/>
    <property type="project" value="InterPro"/>
</dbReference>
<name>A0A7S2GYY7_9STRA</name>
<proteinExistence type="inferred from homology"/>
<gene>
    <name evidence="3" type="ORF">DSPE1174_LOCUS28521</name>
</gene>
<dbReference type="GO" id="GO:0005634">
    <property type="term" value="C:nucleus"/>
    <property type="evidence" value="ECO:0007669"/>
    <property type="project" value="TreeGrafter"/>
</dbReference>
<dbReference type="InterPro" id="IPR007307">
    <property type="entry name" value="Ltv1"/>
</dbReference>
<feature type="region of interest" description="Disordered" evidence="2">
    <location>
        <begin position="163"/>
        <end position="388"/>
    </location>
</feature>
<sequence length="388" mass="43107">MILWNITRLYSIVITPPFPIIRKWPAVMDNDIRDAIFNDAAEFEELDDDFVVQAAEDCGGEQEDVFDYDAHIAELIRRSERQTGVTVRLEGDAAGSEEESERPSDLEELDATLREYDNDELGALEDPEDDPTMQGHILLEDENLEDIMDSFLEETARIRTEHLPVGAGMGAPDKKQLLEEKKQKKPKSEMTEAEKYAASDVEESDLEEEEGGGGDSEEDEAGDVLGADAFTVPEYADKPRGGDEAWDCESILSTLSNLENHPTHLMEPKRKGSKARSTNADTASERGGHDNLPHRIVLSTKTGVPILKPSTGEEEKKAGIGGGENKGVGRNKKETKEEKKARKQAIKKERQENRTQKRNLKDAYKADEAQQRVVGGKSGTGISTFRYS</sequence>
<dbReference type="AlphaFoldDB" id="A0A7S2GYY7"/>
<feature type="compositionally biased region" description="Basic and acidic residues" evidence="2">
    <location>
        <begin position="172"/>
        <end position="197"/>
    </location>
</feature>
<protein>
    <recommendedName>
        <fullName evidence="4">Protein LTV1 homolog</fullName>
    </recommendedName>
</protein>
<dbReference type="PANTHER" id="PTHR21531">
    <property type="entry name" value="LOW-TEMPERATURE VIABILITY PROTEIN LTV1-RELATED"/>
    <property type="match status" value="1"/>
</dbReference>
<dbReference type="EMBL" id="HBGS01055117">
    <property type="protein sequence ID" value="CAD9475730.1"/>
    <property type="molecule type" value="Transcribed_RNA"/>
</dbReference>
<evidence type="ECO:0000313" key="3">
    <source>
        <dbReference type="EMBL" id="CAD9475730.1"/>
    </source>
</evidence>
<dbReference type="GO" id="GO:0005829">
    <property type="term" value="C:cytosol"/>
    <property type="evidence" value="ECO:0007669"/>
    <property type="project" value="TreeGrafter"/>
</dbReference>
<reference evidence="3" key="1">
    <citation type="submission" date="2021-01" db="EMBL/GenBank/DDBJ databases">
        <authorList>
            <person name="Corre E."/>
            <person name="Pelletier E."/>
            <person name="Niang G."/>
            <person name="Scheremetjew M."/>
            <person name="Finn R."/>
            <person name="Kale V."/>
            <person name="Holt S."/>
            <person name="Cochrane G."/>
            <person name="Meng A."/>
            <person name="Brown T."/>
            <person name="Cohen L."/>
        </authorList>
    </citation>
    <scope>NUCLEOTIDE SEQUENCE</scope>
    <source>
        <strain evidence="3">CCMP1381</strain>
    </source>
</reference>
<evidence type="ECO:0000256" key="2">
    <source>
        <dbReference type="SAM" id="MobiDB-lite"/>
    </source>
</evidence>
<comment type="similarity">
    <text evidence="1">Belongs to the LTV1 family.</text>
</comment>
<evidence type="ECO:0000256" key="1">
    <source>
        <dbReference type="ARBA" id="ARBA00009078"/>
    </source>
</evidence>
<feature type="compositionally biased region" description="Acidic residues" evidence="2">
    <location>
        <begin position="200"/>
        <end position="222"/>
    </location>
</feature>